<dbReference type="GO" id="GO:1903785">
    <property type="term" value="P:L-valine transmembrane transport"/>
    <property type="evidence" value="ECO:0007669"/>
    <property type="project" value="TreeGrafter"/>
</dbReference>
<dbReference type="EMBL" id="FNYK01000017">
    <property type="protein sequence ID" value="SEI68989.1"/>
    <property type="molecule type" value="Genomic_DNA"/>
</dbReference>
<evidence type="ECO:0000256" key="3">
    <source>
        <dbReference type="ARBA" id="ARBA00022448"/>
    </source>
</evidence>
<accession>A0A1H6SM56</accession>
<evidence type="ECO:0000256" key="8">
    <source>
        <dbReference type="SAM" id="Phobius"/>
    </source>
</evidence>
<feature type="transmembrane region" description="Helical" evidence="8">
    <location>
        <begin position="7"/>
        <end position="28"/>
    </location>
</feature>
<evidence type="ECO:0000256" key="2">
    <source>
        <dbReference type="ARBA" id="ARBA00010735"/>
    </source>
</evidence>
<evidence type="ECO:0000256" key="4">
    <source>
        <dbReference type="ARBA" id="ARBA00022475"/>
    </source>
</evidence>
<feature type="transmembrane region" description="Helical" evidence="8">
    <location>
        <begin position="186"/>
        <end position="217"/>
    </location>
</feature>
<gene>
    <name evidence="9" type="ORF">SAMN04487834_10173</name>
</gene>
<evidence type="ECO:0000256" key="1">
    <source>
        <dbReference type="ARBA" id="ARBA00004651"/>
    </source>
</evidence>
<dbReference type="PANTHER" id="PTHR34979">
    <property type="entry name" value="INNER MEMBRANE PROTEIN YGAZ"/>
    <property type="match status" value="1"/>
</dbReference>
<comment type="similarity">
    <text evidence="2">Belongs to the AzlC family.</text>
</comment>
<proteinExistence type="inferred from homology"/>
<dbReference type="InterPro" id="IPR011606">
    <property type="entry name" value="Brnchd-chn_aa_trnsp_permease"/>
</dbReference>
<dbReference type="AlphaFoldDB" id="A0A1H6SM56"/>
<evidence type="ECO:0000313" key="9">
    <source>
        <dbReference type="EMBL" id="SEI68989.1"/>
    </source>
</evidence>
<keyword evidence="4" id="KW-1003">Cell membrane</keyword>
<keyword evidence="10" id="KW-1185">Reference proteome</keyword>
<feature type="transmembrane region" description="Helical" evidence="8">
    <location>
        <begin position="34"/>
        <end position="56"/>
    </location>
</feature>
<evidence type="ECO:0000313" key="10">
    <source>
        <dbReference type="Proteomes" id="UP000183028"/>
    </source>
</evidence>
<reference evidence="10" key="1">
    <citation type="submission" date="2016-10" db="EMBL/GenBank/DDBJ databases">
        <authorList>
            <person name="Varghese N."/>
        </authorList>
    </citation>
    <scope>NUCLEOTIDE SEQUENCE [LARGE SCALE GENOMIC DNA]</scope>
    <source>
        <strain evidence="10">DSM 20406</strain>
    </source>
</reference>
<keyword evidence="7 8" id="KW-0472">Membrane</keyword>
<dbReference type="eggNOG" id="COG1296">
    <property type="taxonomic scope" value="Bacteria"/>
</dbReference>
<dbReference type="PANTHER" id="PTHR34979:SF1">
    <property type="entry name" value="INNER MEMBRANE PROTEIN YGAZ"/>
    <property type="match status" value="1"/>
</dbReference>
<keyword evidence="5 8" id="KW-0812">Transmembrane</keyword>
<feature type="transmembrane region" description="Helical" evidence="8">
    <location>
        <begin position="63"/>
        <end position="81"/>
    </location>
</feature>
<evidence type="ECO:0000256" key="5">
    <source>
        <dbReference type="ARBA" id="ARBA00022692"/>
    </source>
</evidence>
<evidence type="ECO:0000256" key="7">
    <source>
        <dbReference type="ARBA" id="ARBA00023136"/>
    </source>
</evidence>
<evidence type="ECO:0000256" key="6">
    <source>
        <dbReference type="ARBA" id="ARBA00022989"/>
    </source>
</evidence>
<dbReference type="RefSeq" id="WP_074731803.1">
    <property type="nucleotide sequence ID" value="NZ_FNYK01000017.1"/>
</dbReference>
<dbReference type="Pfam" id="PF03591">
    <property type="entry name" value="AzlC"/>
    <property type="match status" value="1"/>
</dbReference>
<feature type="transmembrane region" description="Helical" evidence="8">
    <location>
        <begin position="125"/>
        <end position="145"/>
    </location>
</feature>
<dbReference type="STRING" id="322505.SAMN04487836_1063"/>
<keyword evidence="6 8" id="KW-1133">Transmembrane helix</keyword>
<protein>
    <submittedName>
        <fullName evidence="9">4-azaleucine resistance probable transporter AzlC</fullName>
    </submittedName>
</protein>
<keyword evidence="3" id="KW-0813">Transport</keyword>
<sequence length="224" mass="25429">MDIKKRAFKLAMPVMLSYLFMSLAYGLMMQQAHLAWYYSILASLLIYTGAFQYVLVGLITASTPIMTILITALFMNARLFFYGPTFAKLFKTSKHYLYLIHSFTDETYGIDLKISDSKQEKQVDMMYYVALFSQTSWLVGTLLGATIGTILPLQLKGVEFCMTAMFITIVIDQWESHDKHFPTIMSAVVAIVLLGLLGGGQFMLPSLLVSTLLLVIYDWRMKDE</sequence>
<dbReference type="Proteomes" id="UP000183028">
    <property type="component" value="Unassembled WGS sequence"/>
</dbReference>
<dbReference type="OrthoDB" id="3177005at2"/>
<organism evidence="9 10">
    <name type="scientific">Sharpea azabuensis</name>
    <dbReference type="NCBI Taxonomy" id="322505"/>
    <lineage>
        <taxon>Bacteria</taxon>
        <taxon>Bacillati</taxon>
        <taxon>Bacillota</taxon>
        <taxon>Erysipelotrichia</taxon>
        <taxon>Erysipelotrichales</taxon>
        <taxon>Coprobacillaceae</taxon>
        <taxon>Sharpea</taxon>
    </lineage>
</organism>
<dbReference type="GO" id="GO:0005886">
    <property type="term" value="C:plasma membrane"/>
    <property type="evidence" value="ECO:0007669"/>
    <property type="project" value="UniProtKB-SubCell"/>
</dbReference>
<name>A0A1H6SM56_9FIRM</name>
<comment type="subcellular location">
    <subcellularLocation>
        <location evidence="1">Cell membrane</location>
        <topology evidence="1">Multi-pass membrane protein</topology>
    </subcellularLocation>
</comment>